<keyword evidence="3" id="KW-1003">Cell membrane</keyword>
<keyword evidence="7 11" id="KW-1133">Transmembrane helix</keyword>
<evidence type="ECO:0000256" key="10">
    <source>
        <dbReference type="ARBA" id="ARBA00030775"/>
    </source>
</evidence>
<dbReference type="InterPro" id="IPR022346">
    <property type="entry name" value="T2SS_GspH"/>
</dbReference>
<dbReference type="GO" id="GO:0015627">
    <property type="term" value="C:type II protein secretion system complex"/>
    <property type="evidence" value="ECO:0007669"/>
    <property type="project" value="InterPro"/>
</dbReference>
<comment type="similarity">
    <text evidence="9">Belongs to the GSP H family.</text>
</comment>
<reference evidence="13" key="2">
    <citation type="journal article" date="2020" name="Microorganisms">
        <title>Osmotic Adaptation and Compatible Solute Biosynthesis of Phototrophic Bacteria as Revealed from Genome Analyses.</title>
        <authorList>
            <person name="Imhoff J.F."/>
            <person name="Rahn T."/>
            <person name="Kunzel S."/>
            <person name="Keller A."/>
            <person name="Neulinger S.C."/>
        </authorList>
    </citation>
    <scope>NUCLEOTIDE SEQUENCE</scope>
    <source>
        <strain evidence="13">DSM 11080</strain>
    </source>
</reference>
<name>A0AAJ0U206_9GAMM</name>
<evidence type="ECO:0000313" key="13">
    <source>
        <dbReference type="EMBL" id="MBK1703824.1"/>
    </source>
</evidence>
<dbReference type="SUPFAM" id="SSF54523">
    <property type="entry name" value="Pili subunits"/>
    <property type="match status" value="1"/>
</dbReference>
<proteinExistence type="inferred from homology"/>
<reference evidence="13" key="1">
    <citation type="submission" date="2017-08" db="EMBL/GenBank/DDBJ databases">
        <authorList>
            <person name="Imhoff J.F."/>
            <person name="Rahn T."/>
            <person name="Kuenzel S."/>
            <person name="Neulinger S.C."/>
        </authorList>
    </citation>
    <scope>NUCLEOTIDE SEQUENCE</scope>
    <source>
        <strain evidence="13">DSM 11080</strain>
    </source>
</reference>
<evidence type="ECO:0000256" key="9">
    <source>
        <dbReference type="ARBA" id="ARBA00025772"/>
    </source>
</evidence>
<dbReference type="Gene3D" id="3.55.40.10">
    <property type="entry name" value="minor pseudopilin epsh domain"/>
    <property type="match status" value="1"/>
</dbReference>
<dbReference type="InterPro" id="IPR045584">
    <property type="entry name" value="Pilin-like"/>
</dbReference>
<organism evidence="13 14">
    <name type="scientific">Halochromatium glycolicum</name>
    <dbReference type="NCBI Taxonomy" id="85075"/>
    <lineage>
        <taxon>Bacteria</taxon>
        <taxon>Pseudomonadati</taxon>
        <taxon>Pseudomonadota</taxon>
        <taxon>Gammaproteobacteria</taxon>
        <taxon>Chromatiales</taxon>
        <taxon>Chromatiaceae</taxon>
        <taxon>Halochromatium</taxon>
    </lineage>
</organism>
<accession>A0AAJ0U206</accession>
<keyword evidence="14" id="KW-1185">Reference proteome</keyword>
<keyword evidence="4" id="KW-0488">Methylation</keyword>
<evidence type="ECO:0000256" key="1">
    <source>
        <dbReference type="ARBA" id="ARBA00004377"/>
    </source>
</evidence>
<evidence type="ECO:0000256" key="8">
    <source>
        <dbReference type="ARBA" id="ARBA00023136"/>
    </source>
</evidence>
<keyword evidence="8 11" id="KW-0472">Membrane</keyword>
<feature type="transmembrane region" description="Helical" evidence="11">
    <location>
        <begin position="20"/>
        <end position="42"/>
    </location>
</feature>
<sequence>MPRPVTWWCRGPGHSLQGLLGFSLVGTLATVAILGILLAISAPRFSESIERTRLKHAAEALSSHLDLVRMETVRRNSDLTVSCVTGKTWCVGIDDAGTCDCSASGDCNIRRFLGDQLASDVTLSTTYSSSSGLVFDRIRGSATNGSFTFTTSSGYDLRVVLSGRGRIRICSPSGNVPGYTPC</sequence>
<feature type="domain" description="General secretion pathway GspH" evidence="12">
    <location>
        <begin position="57"/>
        <end position="164"/>
    </location>
</feature>
<comment type="subcellular location">
    <subcellularLocation>
        <location evidence="1">Cell inner membrane</location>
        <topology evidence="1">Single-pass membrane protein</topology>
    </subcellularLocation>
</comment>
<dbReference type="Pfam" id="PF12019">
    <property type="entry name" value="GspH"/>
    <property type="match status" value="1"/>
</dbReference>
<keyword evidence="6 11" id="KW-0812">Transmembrane</keyword>
<protein>
    <recommendedName>
        <fullName evidence="2">Type II secretion system protein H</fullName>
    </recommendedName>
    <alternativeName>
        <fullName evidence="10">General secretion pathway protein H</fullName>
    </alternativeName>
</protein>
<evidence type="ECO:0000256" key="5">
    <source>
        <dbReference type="ARBA" id="ARBA00022519"/>
    </source>
</evidence>
<evidence type="ECO:0000256" key="3">
    <source>
        <dbReference type="ARBA" id="ARBA00022475"/>
    </source>
</evidence>
<dbReference type="RefSeq" id="WP_420827357.1">
    <property type="nucleotide sequence ID" value="NZ_NRSJ01000005.1"/>
</dbReference>
<keyword evidence="5" id="KW-0997">Cell inner membrane</keyword>
<evidence type="ECO:0000256" key="7">
    <source>
        <dbReference type="ARBA" id="ARBA00022989"/>
    </source>
</evidence>
<dbReference type="EMBL" id="NRSJ01000005">
    <property type="protein sequence ID" value="MBK1703824.1"/>
    <property type="molecule type" value="Genomic_DNA"/>
</dbReference>
<dbReference type="GO" id="GO:0005886">
    <property type="term" value="C:plasma membrane"/>
    <property type="evidence" value="ECO:0007669"/>
    <property type="project" value="UniProtKB-SubCell"/>
</dbReference>
<evidence type="ECO:0000256" key="2">
    <source>
        <dbReference type="ARBA" id="ARBA00021549"/>
    </source>
</evidence>
<dbReference type="Proteomes" id="UP001296776">
    <property type="component" value="Unassembled WGS sequence"/>
</dbReference>
<evidence type="ECO:0000256" key="4">
    <source>
        <dbReference type="ARBA" id="ARBA00022481"/>
    </source>
</evidence>
<comment type="caution">
    <text evidence="13">The sequence shown here is derived from an EMBL/GenBank/DDBJ whole genome shotgun (WGS) entry which is preliminary data.</text>
</comment>
<gene>
    <name evidence="13" type="ORF">CKO40_04510</name>
</gene>
<evidence type="ECO:0000256" key="11">
    <source>
        <dbReference type="SAM" id="Phobius"/>
    </source>
</evidence>
<dbReference type="AlphaFoldDB" id="A0AAJ0U206"/>
<dbReference type="GO" id="GO:0015628">
    <property type="term" value="P:protein secretion by the type II secretion system"/>
    <property type="evidence" value="ECO:0007669"/>
    <property type="project" value="InterPro"/>
</dbReference>
<evidence type="ECO:0000313" key="14">
    <source>
        <dbReference type="Proteomes" id="UP001296776"/>
    </source>
</evidence>
<evidence type="ECO:0000259" key="12">
    <source>
        <dbReference type="Pfam" id="PF12019"/>
    </source>
</evidence>
<evidence type="ECO:0000256" key="6">
    <source>
        <dbReference type="ARBA" id="ARBA00022692"/>
    </source>
</evidence>